<reference evidence="2 3" key="1">
    <citation type="journal article" date="2021" name="Elife">
        <title>Chloroplast acquisition without the gene transfer in kleptoplastic sea slugs, Plakobranchus ocellatus.</title>
        <authorList>
            <person name="Maeda T."/>
            <person name="Takahashi S."/>
            <person name="Yoshida T."/>
            <person name="Shimamura S."/>
            <person name="Takaki Y."/>
            <person name="Nagai Y."/>
            <person name="Toyoda A."/>
            <person name="Suzuki Y."/>
            <person name="Arimoto A."/>
            <person name="Ishii H."/>
            <person name="Satoh N."/>
            <person name="Nishiyama T."/>
            <person name="Hasebe M."/>
            <person name="Maruyama T."/>
            <person name="Minagawa J."/>
            <person name="Obokata J."/>
            <person name="Shigenobu S."/>
        </authorList>
    </citation>
    <scope>NUCLEOTIDE SEQUENCE [LARGE SCALE GENOMIC DNA]</scope>
</reference>
<protein>
    <submittedName>
        <fullName evidence="2">Uncharacterized protein</fullName>
    </submittedName>
</protein>
<feature type="compositionally biased region" description="Polar residues" evidence="1">
    <location>
        <begin position="96"/>
        <end position="114"/>
    </location>
</feature>
<gene>
    <name evidence="2" type="ORF">PoB_002743000</name>
</gene>
<feature type="compositionally biased region" description="Low complexity" evidence="1">
    <location>
        <begin position="81"/>
        <end position="95"/>
    </location>
</feature>
<accession>A0AAV3ZYI6</accession>
<comment type="caution">
    <text evidence="2">The sequence shown here is derived from an EMBL/GenBank/DDBJ whole genome shotgun (WGS) entry which is preliminary data.</text>
</comment>
<keyword evidence="3" id="KW-1185">Reference proteome</keyword>
<evidence type="ECO:0000313" key="3">
    <source>
        <dbReference type="Proteomes" id="UP000735302"/>
    </source>
</evidence>
<feature type="region of interest" description="Disordered" evidence="1">
    <location>
        <begin position="76"/>
        <end position="118"/>
    </location>
</feature>
<organism evidence="2 3">
    <name type="scientific">Plakobranchus ocellatus</name>
    <dbReference type="NCBI Taxonomy" id="259542"/>
    <lineage>
        <taxon>Eukaryota</taxon>
        <taxon>Metazoa</taxon>
        <taxon>Spiralia</taxon>
        <taxon>Lophotrochozoa</taxon>
        <taxon>Mollusca</taxon>
        <taxon>Gastropoda</taxon>
        <taxon>Heterobranchia</taxon>
        <taxon>Euthyneura</taxon>
        <taxon>Panpulmonata</taxon>
        <taxon>Sacoglossa</taxon>
        <taxon>Placobranchoidea</taxon>
        <taxon>Plakobranchidae</taxon>
        <taxon>Plakobranchus</taxon>
    </lineage>
</organism>
<name>A0AAV3ZYI6_9GAST</name>
<evidence type="ECO:0000313" key="2">
    <source>
        <dbReference type="EMBL" id="GFO00925.1"/>
    </source>
</evidence>
<evidence type="ECO:0000256" key="1">
    <source>
        <dbReference type="SAM" id="MobiDB-lite"/>
    </source>
</evidence>
<dbReference type="Proteomes" id="UP000735302">
    <property type="component" value="Unassembled WGS sequence"/>
</dbReference>
<dbReference type="AlphaFoldDB" id="A0AAV3ZYI6"/>
<sequence length="133" mass="14450">MRAAPNPRSDASVLRTNLSLTSGNRRTGLDVTATFNELSPYESTDHQYSPPRCPHSSFFIARVSVAPEFIIRMASLETRSDSPSSQTPSSECPPSLQGSASSLYSGRSLRSTGPSPYPGRCLAVVSWVEGRKW</sequence>
<proteinExistence type="predicted"/>
<dbReference type="EMBL" id="BLXT01003182">
    <property type="protein sequence ID" value="GFO00925.1"/>
    <property type="molecule type" value="Genomic_DNA"/>
</dbReference>